<dbReference type="InterPro" id="IPR015422">
    <property type="entry name" value="PyrdxlP-dep_Trfase_small"/>
</dbReference>
<comment type="cofactor">
    <cofactor evidence="4 5">
        <name>pyridoxal 5'-phosphate</name>
        <dbReference type="ChEBI" id="CHEBI:597326"/>
    </cofactor>
</comment>
<dbReference type="Gene3D" id="3.90.1150.10">
    <property type="entry name" value="Aspartate Aminotransferase, domain 1"/>
    <property type="match status" value="1"/>
</dbReference>
<reference evidence="7" key="1">
    <citation type="submission" date="2023-02" db="EMBL/GenBank/DDBJ databases">
        <authorList>
            <person name="Palmer J.M."/>
        </authorList>
    </citation>
    <scope>NUCLEOTIDE SEQUENCE</scope>
    <source>
        <strain evidence="7">FW57</strain>
    </source>
</reference>
<dbReference type="InterPro" id="IPR010111">
    <property type="entry name" value="Kynureninase"/>
</dbReference>
<dbReference type="NCBIfam" id="TIGR01814">
    <property type="entry name" value="kynureninase"/>
    <property type="match status" value="1"/>
</dbReference>
<evidence type="ECO:0000256" key="5">
    <source>
        <dbReference type="PIRNR" id="PIRNR038800"/>
    </source>
</evidence>
<dbReference type="EMBL" id="JAHCVI010000001">
    <property type="protein sequence ID" value="KAG7290707.1"/>
    <property type="molecule type" value="Genomic_DNA"/>
</dbReference>
<gene>
    <name evidence="7" type="primary">KYN2</name>
    <name evidence="4" type="synonym">BNA5</name>
    <name evidence="7" type="ORF">NEMBOFW57_000710</name>
</gene>
<protein>
    <recommendedName>
        <fullName evidence="4 5">Kynureninase</fullName>
        <ecNumber evidence="4 5">3.7.1.3</ecNumber>
    </recommendedName>
    <alternativeName>
        <fullName evidence="4">Biosynthesis of nicotinic acid protein 5</fullName>
    </alternativeName>
    <alternativeName>
        <fullName evidence="4">L-kynurenine hydrolase</fullName>
    </alternativeName>
</protein>
<feature type="binding site" evidence="4">
    <location>
        <position position="274"/>
    </location>
    <ligand>
        <name>pyridoxal 5'-phosphate</name>
        <dbReference type="ChEBI" id="CHEBI:597326"/>
    </ligand>
</feature>
<accession>A0AAD4F382</accession>
<dbReference type="PANTHER" id="PTHR14084:SF0">
    <property type="entry name" value="KYNURENINASE"/>
    <property type="match status" value="1"/>
</dbReference>
<dbReference type="GO" id="GO:0030429">
    <property type="term" value="F:kynureninase activity"/>
    <property type="evidence" value="ECO:0007669"/>
    <property type="project" value="UniProtKB-UniRule"/>
</dbReference>
<feature type="binding site" evidence="4">
    <location>
        <position position="134"/>
    </location>
    <ligand>
        <name>pyridoxal 5'-phosphate</name>
        <dbReference type="ChEBI" id="CHEBI:597326"/>
    </ligand>
</feature>
<evidence type="ECO:0000256" key="3">
    <source>
        <dbReference type="ARBA" id="ARBA00022898"/>
    </source>
</evidence>
<dbReference type="GO" id="GO:0043420">
    <property type="term" value="P:anthranilate metabolic process"/>
    <property type="evidence" value="ECO:0007669"/>
    <property type="project" value="UniProtKB-UniRule"/>
</dbReference>
<dbReference type="GO" id="GO:0030170">
    <property type="term" value="F:pyridoxal phosphate binding"/>
    <property type="evidence" value="ECO:0007669"/>
    <property type="project" value="UniProtKB-UniRule"/>
</dbReference>
<comment type="catalytic activity">
    <reaction evidence="5">
        <text>3-hydroxy-L-kynurenine + H2O = 3-hydroxyanthranilate + L-alanine + H(+)</text>
        <dbReference type="Rhea" id="RHEA:25143"/>
        <dbReference type="ChEBI" id="CHEBI:15377"/>
        <dbReference type="ChEBI" id="CHEBI:15378"/>
        <dbReference type="ChEBI" id="CHEBI:36559"/>
        <dbReference type="ChEBI" id="CHEBI:57972"/>
        <dbReference type="ChEBI" id="CHEBI:58125"/>
        <dbReference type="EC" id="3.7.1.3"/>
    </reaction>
</comment>
<keyword evidence="1 4" id="KW-0662">Pyridine nucleotide biosynthesis</keyword>
<dbReference type="AlphaFoldDB" id="A0AAD4F382"/>
<dbReference type="GO" id="GO:0034354">
    <property type="term" value="P:'de novo' NAD+ biosynthetic process from L-tryptophan"/>
    <property type="evidence" value="ECO:0007669"/>
    <property type="project" value="UniProtKB-UniRule"/>
</dbReference>
<evidence type="ECO:0000313" key="8">
    <source>
        <dbReference type="Proteomes" id="UP001197093"/>
    </source>
</evidence>
<feature type="binding site" evidence="4">
    <location>
        <position position="252"/>
    </location>
    <ligand>
        <name>pyridoxal 5'-phosphate</name>
        <dbReference type="ChEBI" id="CHEBI:597326"/>
    </ligand>
</feature>
<organism evidence="7 8">
    <name type="scientific">Staphylotrichum longicolle</name>
    <dbReference type="NCBI Taxonomy" id="669026"/>
    <lineage>
        <taxon>Eukaryota</taxon>
        <taxon>Fungi</taxon>
        <taxon>Dikarya</taxon>
        <taxon>Ascomycota</taxon>
        <taxon>Pezizomycotina</taxon>
        <taxon>Sordariomycetes</taxon>
        <taxon>Sordariomycetidae</taxon>
        <taxon>Sordariales</taxon>
        <taxon>Chaetomiaceae</taxon>
        <taxon>Staphylotrichum</taxon>
    </lineage>
</organism>
<feature type="binding site" evidence="4">
    <location>
        <position position="316"/>
    </location>
    <ligand>
        <name>pyridoxal 5'-phosphate</name>
        <dbReference type="ChEBI" id="CHEBI:597326"/>
    </ligand>
</feature>
<name>A0AAD4F382_9PEZI</name>
<proteinExistence type="inferred from homology"/>
<keyword evidence="8" id="KW-1185">Reference proteome</keyword>
<dbReference type="InterPro" id="IPR015424">
    <property type="entry name" value="PyrdxlP-dep_Trfase"/>
</dbReference>
<comment type="caution">
    <text evidence="4">Lacks conserved residue(s) required for the propagation of feature annotation.</text>
</comment>
<dbReference type="InterPro" id="IPR000192">
    <property type="entry name" value="Aminotrans_V_dom"/>
</dbReference>
<dbReference type="Pfam" id="PF00266">
    <property type="entry name" value="Aminotran_5"/>
    <property type="match status" value="1"/>
</dbReference>
<keyword evidence="4 5" id="KW-0963">Cytoplasm</keyword>
<dbReference type="EC" id="3.7.1.3" evidence="4 5"/>
<evidence type="ECO:0000259" key="6">
    <source>
        <dbReference type="Pfam" id="PF00266"/>
    </source>
</evidence>
<dbReference type="GO" id="GO:0097053">
    <property type="term" value="P:L-kynurenine catabolic process"/>
    <property type="evidence" value="ECO:0007669"/>
    <property type="project" value="UniProtKB-UniRule"/>
</dbReference>
<dbReference type="PIRSF" id="PIRSF038800">
    <property type="entry name" value="KYNU"/>
    <property type="match status" value="1"/>
</dbReference>
<dbReference type="Proteomes" id="UP001197093">
    <property type="component" value="Unassembled WGS sequence"/>
</dbReference>
<evidence type="ECO:0000256" key="1">
    <source>
        <dbReference type="ARBA" id="ARBA00022642"/>
    </source>
</evidence>
<comment type="similarity">
    <text evidence="4 5">Belongs to the kynureninase family.</text>
</comment>
<comment type="caution">
    <text evidence="7">The sequence shown here is derived from an EMBL/GenBank/DDBJ whole genome shotgun (WGS) entry which is preliminary data.</text>
</comment>
<dbReference type="GO" id="GO:0005737">
    <property type="term" value="C:cytoplasm"/>
    <property type="evidence" value="ECO:0007669"/>
    <property type="project" value="UniProtKB-SubCell"/>
</dbReference>
<feature type="binding site" evidence="4">
    <location>
        <begin position="162"/>
        <end position="165"/>
    </location>
    <ligand>
        <name>pyridoxal 5'-phosphate</name>
        <dbReference type="ChEBI" id="CHEBI:597326"/>
    </ligand>
</feature>
<feature type="domain" description="Aminotransferase class V" evidence="6">
    <location>
        <begin position="69"/>
        <end position="299"/>
    </location>
</feature>
<comment type="pathway">
    <text evidence="4 5">Amino-acid degradation; L-kynurenine degradation; L-alanine and anthranilate from L-kynurenine: step 1/1.</text>
</comment>
<dbReference type="SUPFAM" id="SSF53383">
    <property type="entry name" value="PLP-dependent transferases"/>
    <property type="match status" value="1"/>
</dbReference>
<keyword evidence="3 4" id="KW-0663">Pyridoxal phosphate</keyword>
<feature type="modified residue" description="N6-(pyridoxal phosphate)lysine" evidence="4">
    <location>
        <position position="275"/>
    </location>
</feature>
<dbReference type="GO" id="GO:0019441">
    <property type="term" value="P:L-tryptophan catabolic process to kynurenine"/>
    <property type="evidence" value="ECO:0007669"/>
    <property type="project" value="TreeGrafter"/>
</dbReference>
<evidence type="ECO:0000256" key="4">
    <source>
        <dbReference type="HAMAP-Rule" id="MF_03017"/>
    </source>
</evidence>
<evidence type="ECO:0000256" key="2">
    <source>
        <dbReference type="ARBA" id="ARBA00022801"/>
    </source>
</evidence>
<comment type="subcellular location">
    <subcellularLocation>
        <location evidence="4 5">Cytoplasm</location>
    </subcellularLocation>
</comment>
<feature type="binding site" evidence="4">
    <location>
        <position position="344"/>
    </location>
    <ligand>
        <name>pyridoxal 5'-phosphate</name>
        <dbReference type="ChEBI" id="CHEBI:597326"/>
    </ligand>
</feature>
<dbReference type="PANTHER" id="PTHR14084">
    <property type="entry name" value="KYNURENINASE"/>
    <property type="match status" value="1"/>
</dbReference>
<dbReference type="Gene3D" id="3.40.640.10">
    <property type="entry name" value="Type I PLP-dependent aspartate aminotransferase-like (Major domain)"/>
    <property type="match status" value="1"/>
</dbReference>
<dbReference type="Pfam" id="PF22580">
    <property type="entry name" value="KYNU_C"/>
    <property type="match status" value="1"/>
</dbReference>
<sequence>MSSLIADAREKARALDRDDPLAFTRSEFNIPTKTQIASTRLPDSATTAAGPGHDSNDKCVYLCGNSLGLQPKRTQTRLNQYLATWATQGVQGHFKPLEESPLPTWLDADERAAQLIAPIVGASEAEVAVMQTLTANLHLLMSAFYRPDINGKHKIMLESKAFPSDHFAVETQLRHHGLDPSTSMVTLTSQINPEDNILTTAEILSAITAHASTTALLLLPGIQYYTGQLLDIPTITAHARAHQIFVIWDLAHAVGNVPLRLHDWQVDAAAWCSYKYLNSGPGCIGGMFVHEDNSSVTRPITDDKPEEGYTNRLAGWWGNDKGTRFVMANKFHPVKGAAGFQLSNPSILDITSLSASLEVFGLAGGVDQLREKSVRLTAFLEELLEGGIAEEERALFRIITPRDPLQRGAQLSLMLKGGLLETVMHELERRGVIVDERKPDVIRVAPAPLYNTFEDCVGFVEAFGHALAVARQGSA</sequence>
<keyword evidence="2 4" id="KW-0378">Hydrolase</keyword>
<dbReference type="GO" id="GO:0019805">
    <property type="term" value="P:quinolinate biosynthetic process"/>
    <property type="evidence" value="ECO:0007669"/>
    <property type="project" value="UniProtKB-UniRule"/>
</dbReference>
<evidence type="ECO:0000313" key="7">
    <source>
        <dbReference type="EMBL" id="KAG7290707.1"/>
    </source>
</evidence>
<feature type="binding site" evidence="4">
    <location>
        <position position="249"/>
    </location>
    <ligand>
        <name>pyridoxal 5'-phosphate</name>
        <dbReference type="ChEBI" id="CHEBI:597326"/>
    </ligand>
</feature>
<dbReference type="InterPro" id="IPR015421">
    <property type="entry name" value="PyrdxlP-dep_Trfase_major"/>
</dbReference>
<comment type="subunit">
    <text evidence="4 5">Homodimer.</text>
</comment>
<comment type="catalytic activity">
    <reaction evidence="4 5">
        <text>L-kynurenine + H2O = anthranilate + L-alanine + H(+)</text>
        <dbReference type="Rhea" id="RHEA:16813"/>
        <dbReference type="ChEBI" id="CHEBI:15377"/>
        <dbReference type="ChEBI" id="CHEBI:15378"/>
        <dbReference type="ChEBI" id="CHEBI:16567"/>
        <dbReference type="ChEBI" id="CHEBI:57959"/>
        <dbReference type="ChEBI" id="CHEBI:57972"/>
        <dbReference type="EC" id="3.7.1.3"/>
    </reaction>
</comment>
<comment type="function">
    <text evidence="4 5">Catalyzes the cleavage of L-kynurenine (L-Kyn) and L-3-hydroxykynurenine (L-3OHKyn) into anthranilic acid (AA) and 3-hydroxyanthranilic acid (3-OHAA), respectively.</text>
</comment>
<comment type="pathway">
    <text evidence="4 5">Cofactor biosynthesis; NAD(+) biosynthesis; quinolinate from L-kynurenine: step 2/3.</text>
</comment>
<dbReference type="HAMAP" id="MF_01970">
    <property type="entry name" value="Kynureninase"/>
    <property type="match status" value="1"/>
</dbReference>
<feature type="binding site" evidence="4">
    <location>
        <position position="133"/>
    </location>
    <ligand>
        <name>pyridoxal 5'-phosphate</name>
        <dbReference type="ChEBI" id="CHEBI:597326"/>
    </ligand>
</feature>
<dbReference type="FunFam" id="3.40.640.10:FF:000031">
    <property type="entry name" value="Kynureninase"/>
    <property type="match status" value="1"/>
</dbReference>